<dbReference type="SUPFAM" id="SSF56219">
    <property type="entry name" value="DNase I-like"/>
    <property type="match status" value="1"/>
</dbReference>
<comment type="caution">
    <text evidence="1">The sequence shown here is derived from an EMBL/GenBank/DDBJ whole genome shotgun (WGS) entry which is preliminary data.</text>
</comment>
<evidence type="ECO:0000313" key="1">
    <source>
        <dbReference type="EMBL" id="OMJ17200.1"/>
    </source>
</evidence>
<dbReference type="Proteomes" id="UP000187429">
    <property type="component" value="Unassembled WGS sequence"/>
</dbReference>
<dbReference type="EMBL" id="LSSM01003656">
    <property type="protein sequence ID" value="OMJ17200.1"/>
    <property type="molecule type" value="Genomic_DNA"/>
</dbReference>
<dbReference type="OrthoDB" id="5598377at2759"/>
<gene>
    <name evidence="1" type="ORF">AYI69_g7516</name>
</gene>
<dbReference type="AlphaFoldDB" id="A0A1R1XRD3"/>
<dbReference type="Gene3D" id="3.60.10.10">
    <property type="entry name" value="Endonuclease/exonuclease/phosphatase"/>
    <property type="match status" value="1"/>
</dbReference>
<name>A0A1R1XRD3_9FUNG</name>
<proteinExistence type="predicted"/>
<accession>A0A1R1XRD3</accession>
<dbReference type="PANTHER" id="PTHR19446">
    <property type="entry name" value="REVERSE TRANSCRIPTASES"/>
    <property type="match status" value="1"/>
</dbReference>
<sequence length="472" mass="53710">MKFLRKLRLKKRKAKIMLIGDFNKDTESTIKMLNRIGIGLRRAVVTNSKGSRMNGATMGRMIDHIAYAGFSNNPNYAKILKSVDLSDHLPVVAEWNIESINIPEPLRKIDTVVIKELGGAFVSNNRFAVLAQVENDIETLVSNVSKEVWESVEEINAIKTEGNGFRTVLSKGTLETIKKRRKLFKDLSNEQAKTKEYSDLKEKANELCRIDRRNNRKLEIKKACDYMLGNKPRELWSWLKRFSGRFRSSLIDGPIFDKNNQLITDAEAKSEAWAAHFEELAKDNTGNSRSKEKWSKIVNKSVGVFPDCDAPLTWKEICGALKATPNNKSPGCDGIPSEIWKLVQHEEEPTSPFAKLLSRLVKGMWQAERMPKQMDPSVVVPIPKKGDMRDPNNYRGISLIQTLAKVVSKIIARRLCIIDRKHDILAKEQAGFRSREECVAQATTLYEIVRRRKISGLSTWIGFIDFAKAYDR</sequence>
<evidence type="ECO:0000313" key="2">
    <source>
        <dbReference type="Proteomes" id="UP000187429"/>
    </source>
</evidence>
<reference evidence="2" key="1">
    <citation type="submission" date="2017-01" db="EMBL/GenBank/DDBJ databases">
        <authorList>
            <person name="Wang Y."/>
            <person name="White M."/>
            <person name="Kvist S."/>
            <person name="Moncalvo J.-M."/>
        </authorList>
    </citation>
    <scope>NUCLEOTIDE SEQUENCE [LARGE SCALE GENOMIC DNA]</scope>
    <source>
        <strain evidence="2">ID-206-W2</strain>
    </source>
</reference>
<protein>
    <submittedName>
        <fullName evidence="1">Transposon TX1 uncharacterized</fullName>
    </submittedName>
</protein>
<keyword evidence="2" id="KW-1185">Reference proteome</keyword>
<organism evidence="1 2">
    <name type="scientific">Smittium culicis</name>
    <dbReference type="NCBI Taxonomy" id="133412"/>
    <lineage>
        <taxon>Eukaryota</taxon>
        <taxon>Fungi</taxon>
        <taxon>Fungi incertae sedis</taxon>
        <taxon>Zoopagomycota</taxon>
        <taxon>Kickxellomycotina</taxon>
        <taxon>Harpellomycetes</taxon>
        <taxon>Harpellales</taxon>
        <taxon>Legeriomycetaceae</taxon>
        <taxon>Smittium</taxon>
    </lineage>
</organism>
<dbReference type="InterPro" id="IPR036691">
    <property type="entry name" value="Endo/exonu/phosph_ase_sf"/>
</dbReference>
<feature type="non-terminal residue" evidence="1">
    <location>
        <position position="472"/>
    </location>
</feature>